<dbReference type="InterPro" id="IPR006016">
    <property type="entry name" value="UspA"/>
</dbReference>
<comment type="caution">
    <text evidence="3">The sequence shown here is derived from an EMBL/GenBank/DDBJ whole genome shotgun (WGS) entry which is preliminary data.</text>
</comment>
<feature type="domain" description="UspA" evidence="2">
    <location>
        <begin position="155"/>
        <end position="289"/>
    </location>
</feature>
<dbReference type="RefSeq" id="WP_044885774.1">
    <property type="nucleotide sequence ID" value="NZ_JYFN01000023.1"/>
</dbReference>
<dbReference type="InterPro" id="IPR006015">
    <property type="entry name" value="Universal_stress_UspA"/>
</dbReference>
<dbReference type="Proteomes" id="UP000032545">
    <property type="component" value="Unassembled WGS sequence"/>
</dbReference>
<dbReference type="CDD" id="cd23659">
    <property type="entry name" value="USP_At3g01520-like"/>
    <property type="match status" value="1"/>
</dbReference>
<evidence type="ECO:0000256" key="1">
    <source>
        <dbReference type="ARBA" id="ARBA00008791"/>
    </source>
</evidence>
<dbReference type="SUPFAM" id="SSF52402">
    <property type="entry name" value="Adenine nucleotide alpha hydrolases-like"/>
    <property type="match status" value="2"/>
</dbReference>
<gene>
    <name evidence="3" type="ORF">FF36_03169</name>
</gene>
<dbReference type="PANTHER" id="PTHR46268">
    <property type="entry name" value="STRESS RESPONSE PROTEIN NHAX"/>
    <property type="match status" value="1"/>
</dbReference>
<dbReference type="PRINTS" id="PR01438">
    <property type="entry name" value="UNVRSLSTRESS"/>
</dbReference>
<feature type="domain" description="UspA" evidence="2">
    <location>
        <begin position="10"/>
        <end position="147"/>
    </location>
</feature>
<sequence length="297" mass="30682">MGGEDVPGAQIVVGIDGSADAERALRWAVDAARRRDAQVRAVLVWAAAGPPHEPGVPPAATSPEHPRWTAPWLLHEVVERVRKDEPTARIVERTVFGPPVQTLLAESDHAAMLVLGARGVDRTRRMLTGSVSLACAHGATVPVVVVHGGTAPGHRPVVVGVDGSRASIEALAWAAVEAELRGAALRIVHVWEPPPPAADRLDEGDGVFRAAAQAVLDESASAGLAGRADLTVDTDLVMGNAAYGLINTAVRAQLLVVGARGRGGFADLLLGSTSSQCLLHATCPVAVIRRPAGGEGG</sequence>
<keyword evidence="4" id="KW-1185">Reference proteome</keyword>
<proteinExistence type="inferred from homology"/>
<dbReference type="InterPro" id="IPR014729">
    <property type="entry name" value="Rossmann-like_a/b/a_fold"/>
</dbReference>
<dbReference type="EMBL" id="JYFN01000023">
    <property type="protein sequence ID" value="KJE22477.1"/>
    <property type="molecule type" value="Genomic_DNA"/>
</dbReference>
<dbReference type="Pfam" id="PF00582">
    <property type="entry name" value="Usp"/>
    <property type="match status" value="2"/>
</dbReference>
<dbReference type="PATRIC" id="fig|1502723.3.peg.2573"/>
<protein>
    <submittedName>
        <fullName evidence="3">Universal stress protein UspA-like protein</fullName>
    </submittedName>
</protein>
<evidence type="ECO:0000313" key="3">
    <source>
        <dbReference type="EMBL" id="KJE22477.1"/>
    </source>
</evidence>
<reference evidence="3 4" key="2">
    <citation type="journal article" date="2016" name="Genome Announc.">
        <title>Permanent Draft Genome Sequences for Two Variants of Frankia sp. Strain CpI1, the First Frankia Strain Isolated from Root Nodules of Comptonia peregrina.</title>
        <authorList>
            <person name="Oshone R."/>
            <person name="Hurst S.G.IV."/>
            <person name="Abebe-Akele F."/>
            <person name="Simpson S."/>
            <person name="Morris K."/>
            <person name="Thomas W.K."/>
            <person name="Tisa L.S."/>
        </authorList>
    </citation>
    <scope>NUCLEOTIDE SEQUENCE [LARGE SCALE GENOMIC DNA]</scope>
    <source>
        <strain evidence="4">CpI1-S</strain>
    </source>
</reference>
<name>A0A0D8BGC1_9ACTN</name>
<evidence type="ECO:0000313" key="4">
    <source>
        <dbReference type="Proteomes" id="UP000032545"/>
    </source>
</evidence>
<dbReference type="Gene3D" id="3.40.50.620">
    <property type="entry name" value="HUPs"/>
    <property type="match status" value="2"/>
</dbReference>
<dbReference type="AlphaFoldDB" id="A0A0D8BGC1"/>
<comment type="similarity">
    <text evidence="1">Belongs to the universal stress protein A family.</text>
</comment>
<organism evidence="3 4">
    <name type="scientific">Frankia torreyi</name>
    <dbReference type="NCBI Taxonomy" id="1856"/>
    <lineage>
        <taxon>Bacteria</taxon>
        <taxon>Bacillati</taxon>
        <taxon>Actinomycetota</taxon>
        <taxon>Actinomycetes</taxon>
        <taxon>Frankiales</taxon>
        <taxon>Frankiaceae</taxon>
        <taxon>Frankia</taxon>
    </lineage>
</organism>
<reference evidence="4" key="1">
    <citation type="submission" date="2015-02" db="EMBL/GenBank/DDBJ databases">
        <title>Draft Genome of Frankia sp. CpI1-S.</title>
        <authorList>
            <person name="Oshone R.T."/>
            <person name="Ngom M."/>
            <person name="Ghodhbane-Gtari F."/>
            <person name="Gtari M."/>
            <person name="Morris K."/>
            <person name="Thomas K."/>
            <person name="Sen A."/>
            <person name="Tisa L.S."/>
        </authorList>
    </citation>
    <scope>NUCLEOTIDE SEQUENCE [LARGE SCALE GENOMIC DNA]</scope>
    <source>
        <strain evidence="4">CpI1-S</strain>
    </source>
</reference>
<accession>A0A0D8BGC1</accession>
<dbReference type="PANTHER" id="PTHR46268:SF6">
    <property type="entry name" value="UNIVERSAL STRESS PROTEIN UP12"/>
    <property type="match status" value="1"/>
</dbReference>
<evidence type="ECO:0000259" key="2">
    <source>
        <dbReference type="Pfam" id="PF00582"/>
    </source>
</evidence>